<gene>
    <name evidence="9" type="primary">rfx1b</name>
</gene>
<keyword evidence="3" id="KW-0238">DNA-binding</keyword>
<feature type="region of interest" description="Disordered" evidence="6">
    <location>
        <begin position="118"/>
        <end position="138"/>
    </location>
</feature>
<dbReference type="InterPro" id="IPR007668">
    <property type="entry name" value="RFX1_trans_act"/>
</dbReference>
<dbReference type="InterPro" id="IPR039779">
    <property type="entry name" value="RFX-like"/>
</dbReference>
<sequence length="852" mass="93014">MATPAYVEELQQSSRPQGASVTTATSNQQTAPNPTATPQFLSEVQTSPGAAPQKTVPASRASQSTPAANQKTTVLATPPPVTMAQAQYVTAEIQSTATQPSNGQGTPQYIVVTVTEGSLHSSDSVSDSSPPPSVAQTGVPTQVVQQVQTAQQRSVVQTATKTAQSSQLGVNNLQTVHITPEIQQVQHVYSSQVQYVEGDANYNNTAIRSGSYPYTETPIYTQTTPTGTAYFEATPSSGSNPSTPVTSPTVSVTTGSMFVSNSNSGGGSGVVSVATGASTATSGGGAYVIQGGYMLGAGSGASGGNQNYSHNTRASPATVQWLLENYETAEGVSLPRSTLYCHYLLHCQEAKIEPVNAASFGKLIRSVFMGLRTRRLGTRGNSKYHYYGLRIKASSPLHRLMEDQQHLAMRQQPFSQKQRTKPVQKVEGMTNGMALGAGQQGAGLSDISAQVQQYQQFLDATRTLPEFPEIDFHGKALPDGIVPEHIRAFQQLYREHCEAILDVMVNLQFTLVETLWKTFWRFSEGQATDPETLSVHGESEKRLPKSCLVLLCKYEPVLHWSHNCDNTLYQSLVEILIPDVLRPIPSALTQAIRNFAKSLESWLTNAMMNIPEEMVRIKVTSAGAFAQTLRRYTSLNHLAQAARAVLQNSAQINQMLSDLNRVDFSNVQEQASWVCGCEDRVVQRLEQDFKVTLQQQNSLEQWAAWLDGVVSQVLKPYQSSPAFPKAAKLFLLKWSFYSSMVIRDLTLRSAASFGSFHLIRLLYDEYMYYLIEHRVAQAKGETPIAVMGEFASLGRSLNTPDPDKDEEEEEESDEDQDLSLPPDAAVLGDESLEPPAKLARTDSRALFNNSKN</sequence>
<feature type="compositionally biased region" description="Polar residues" evidence="6">
    <location>
        <begin position="10"/>
        <end position="48"/>
    </location>
</feature>
<feature type="region of interest" description="Disordered" evidence="6">
    <location>
        <begin position="794"/>
        <end position="852"/>
    </location>
</feature>
<feature type="region of interest" description="Disordered" evidence="6">
    <location>
        <begin position="1"/>
        <end position="79"/>
    </location>
</feature>
<keyword evidence="5" id="KW-0539">Nucleus</keyword>
<dbReference type="AlphaFoldDB" id="A0A6J2VVD9"/>
<evidence type="ECO:0000313" key="9">
    <source>
        <dbReference type="RefSeq" id="XP_030635749.1"/>
    </source>
</evidence>
<dbReference type="InterPro" id="IPR036390">
    <property type="entry name" value="WH_DNA-bd_sf"/>
</dbReference>
<keyword evidence="8" id="KW-1185">Reference proteome</keyword>
<dbReference type="Pfam" id="PF04589">
    <property type="entry name" value="RFX1_trans_act"/>
    <property type="match status" value="1"/>
</dbReference>
<organism evidence="8 9">
    <name type="scientific">Chanos chanos</name>
    <name type="common">Milkfish</name>
    <name type="synonym">Mugil chanos</name>
    <dbReference type="NCBI Taxonomy" id="29144"/>
    <lineage>
        <taxon>Eukaryota</taxon>
        <taxon>Metazoa</taxon>
        <taxon>Chordata</taxon>
        <taxon>Craniata</taxon>
        <taxon>Vertebrata</taxon>
        <taxon>Euteleostomi</taxon>
        <taxon>Actinopterygii</taxon>
        <taxon>Neopterygii</taxon>
        <taxon>Teleostei</taxon>
        <taxon>Ostariophysi</taxon>
        <taxon>Gonorynchiformes</taxon>
        <taxon>Chanidae</taxon>
        <taxon>Chanos</taxon>
    </lineage>
</organism>
<dbReference type="GO" id="GO:0005634">
    <property type="term" value="C:nucleus"/>
    <property type="evidence" value="ECO:0007669"/>
    <property type="project" value="UniProtKB-SubCell"/>
</dbReference>
<dbReference type="InterPro" id="IPR003150">
    <property type="entry name" value="DNA-bd_RFX"/>
</dbReference>
<evidence type="ECO:0000256" key="2">
    <source>
        <dbReference type="ARBA" id="ARBA00023015"/>
    </source>
</evidence>
<evidence type="ECO:0000256" key="1">
    <source>
        <dbReference type="ARBA" id="ARBA00004123"/>
    </source>
</evidence>
<dbReference type="PANTHER" id="PTHR12619:SF23">
    <property type="entry name" value="MHC CLASS II REGULATORY FACTOR RFX1"/>
    <property type="match status" value="1"/>
</dbReference>
<accession>A0A6J2VVD9</accession>
<proteinExistence type="predicted"/>
<dbReference type="GO" id="GO:0000978">
    <property type="term" value="F:RNA polymerase II cis-regulatory region sequence-specific DNA binding"/>
    <property type="evidence" value="ECO:0007669"/>
    <property type="project" value="TreeGrafter"/>
</dbReference>
<protein>
    <submittedName>
        <fullName evidence="9">MHC class II regulatory factor RFX1</fullName>
    </submittedName>
</protein>
<keyword evidence="2" id="KW-0805">Transcription regulation</keyword>
<dbReference type="GeneID" id="115816774"/>
<dbReference type="InParanoid" id="A0A6J2VVD9"/>
<feature type="compositionally biased region" description="Polar residues" evidence="6">
    <location>
        <begin position="60"/>
        <end position="75"/>
    </location>
</feature>
<dbReference type="SUPFAM" id="SSF46785">
    <property type="entry name" value="Winged helix' DNA-binding domain"/>
    <property type="match status" value="1"/>
</dbReference>
<dbReference type="GO" id="GO:0000981">
    <property type="term" value="F:DNA-binding transcription factor activity, RNA polymerase II-specific"/>
    <property type="evidence" value="ECO:0007669"/>
    <property type="project" value="TreeGrafter"/>
</dbReference>
<dbReference type="PROSITE" id="PS51526">
    <property type="entry name" value="RFX_DBD"/>
    <property type="match status" value="1"/>
</dbReference>
<dbReference type="FunFam" id="1.10.10.10:FF:000017">
    <property type="entry name" value="transcription factor RFX3 isoform X1"/>
    <property type="match status" value="1"/>
</dbReference>
<dbReference type="PANTHER" id="PTHR12619">
    <property type="entry name" value="RFX TRANSCRIPTION FACTOR FAMILY"/>
    <property type="match status" value="1"/>
</dbReference>
<dbReference type="Pfam" id="PF25340">
    <property type="entry name" value="BCD_RFX"/>
    <property type="match status" value="1"/>
</dbReference>
<comment type="subcellular location">
    <subcellularLocation>
        <location evidence="1">Nucleus</location>
    </subcellularLocation>
</comment>
<dbReference type="RefSeq" id="XP_030635749.1">
    <property type="nucleotide sequence ID" value="XM_030779889.1"/>
</dbReference>
<evidence type="ECO:0000256" key="6">
    <source>
        <dbReference type="SAM" id="MobiDB-lite"/>
    </source>
</evidence>
<feature type="compositionally biased region" description="Acidic residues" evidence="6">
    <location>
        <begin position="803"/>
        <end position="817"/>
    </location>
</feature>
<evidence type="ECO:0000259" key="7">
    <source>
        <dbReference type="PROSITE" id="PS51526"/>
    </source>
</evidence>
<reference evidence="9" key="1">
    <citation type="submission" date="2025-08" db="UniProtKB">
        <authorList>
            <consortium name="RefSeq"/>
        </authorList>
    </citation>
    <scope>IDENTIFICATION</scope>
</reference>
<dbReference type="InterPro" id="IPR036388">
    <property type="entry name" value="WH-like_DNA-bd_sf"/>
</dbReference>
<evidence type="ECO:0000256" key="3">
    <source>
        <dbReference type="ARBA" id="ARBA00023125"/>
    </source>
</evidence>
<evidence type="ECO:0000313" key="8">
    <source>
        <dbReference type="Proteomes" id="UP000504632"/>
    </source>
</evidence>
<feature type="compositionally biased region" description="Low complexity" evidence="6">
    <location>
        <begin position="121"/>
        <end position="138"/>
    </location>
</feature>
<dbReference type="InterPro" id="IPR057321">
    <property type="entry name" value="RFX1-4/6/8-like_BCD"/>
</dbReference>
<dbReference type="OrthoDB" id="10056949at2759"/>
<name>A0A6J2VVD9_CHACN</name>
<evidence type="ECO:0000256" key="4">
    <source>
        <dbReference type="ARBA" id="ARBA00023163"/>
    </source>
</evidence>
<evidence type="ECO:0000256" key="5">
    <source>
        <dbReference type="ARBA" id="ARBA00023242"/>
    </source>
</evidence>
<dbReference type="Pfam" id="PF02257">
    <property type="entry name" value="RFX_DNA_binding"/>
    <property type="match status" value="1"/>
</dbReference>
<dbReference type="Proteomes" id="UP000504632">
    <property type="component" value="Chromosome 7"/>
</dbReference>
<keyword evidence="4" id="KW-0804">Transcription</keyword>
<dbReference type="CTD" id="555183"/>
<feature type="domain" description="RFX-type winged-helix" evidence="7">
    <location>
        <begin position="318"/>
        <end position="393"/>
    </location>
</feature>
<dbReference type="Gene3D" id="1.10.10.10">
    <property type="entry name" value="Winged helix-like DNA-binding domain superfamily/Winged helix DNA-binding domain"/>
    <property type="match status" value="1"/>
</dbReference>